<comment type="caution">
    <text evidence="3">The sequence shown here is derived from an EMBL/GenBank/DDBJ whole genome shotgun (WGS) entry which is preliminary data.</text>
</comment>
<dbReference type="OMA" id="WIALKID"/>
<gene>
    <name evidence="3" type="ORF">PPRIM_AZ9-3.1.T0560149</name>
</gene>
<dbReference type="Proteomes" id="UP000688137">
    <property type="component" value="Unassembled WGS sequence"/>
</dbReference>
<keyword evidence="4" id="KW-1185">Reference proteome</keyword>
<keyword evidence="2" id="KW-1133">Transmembrane helix</keyword>
<dbReference type="AlphaFoldDB" id="A0A8S1MNL1"/>
<dbReference type="PANTHER" id="PTHR40849">
    <property type="entry name" value="C2 CALCIUM-DEPENDENT MEMBRANE TARGETING"/>
    <property type="match status" value="1"/>
</dbReference>
<feature type="compositionally biased region" description="Basic and acidic residues" evidence="1">
    <location>
        <begin position="53"/>
        <end position="70"/>
    </location>
</feature>
<proteinExistence type="predicted"/>
<feature type="transmembrane region" description="Helical" evidence="2">
    <location>
        <begin position="277"/>
        <end position="294"/>
    </location>
</feature>
<evidence type="ECO:0000313" key="4">
    <source>
        <dbReference type="Proteomes" id="UP000688137"/>
    </source>
</evidence>
<dbReference type="EMBL" id="CAJJDM010000057">
    <property type="protein sequence ID" value="CAD8076474.1"/>
    <property type="molecule type" value="Genomic_DNA"/>
</dbReference>
<protein>
    <recommendedName>
        <fullName evidence="5">Transmembrane protein</fullName>
    </recommendedName>
</protein>
<feature type="transmembrane region" description="Helical" evidence="2">
    <location>
        <begin position="378"/>
        <end position="398"/>
    </location>
</feature>
<name>A0A8S1MNL1_PARPR</name>
<evidence type="ECO:0000313" key="3">
    <source>
        <dbReference type="EMBL" id="CAD8076474.1"/>
    </source>
</evidence>
<feature type="region of interest" description="Disordered" evidence="1">
    <location>
        <begin position="25"/>
        <end position="74"/>
    </location>
</feature>
<dbReference type="PANTHER" id="PTHR40849:SF2">
    <property type="entry name" value="RGS DOMAIN-CONTAINING PROTEIN"/>
    <property type="match status" value="1"/>
</dbReference>
<evidence type="ECO:0000256" key="1">
    <source>
        <dbReference type="SAM" id="MobiDB-lite"/>
    </source>
</evidence>
<evidence type="ECO:0008006" key="5">
    <source>
        <dbReference type="Google" id="ProtNLM"/>
    </source>
</evidence>
<feature type="transmembrane region" description="Helical" evidence="2">
    <location>
        <begin position="329"/>
        <end position="349"/>
    </location>
</feature>
<accession>A0A8S1MNL1</accession>
<evidence type="ECO:0000256" key="2">
    <source>
        <dbReference type="SAM" id="Phobius"/>
    </source>
</evidence>
<keyword evidence="2" id="KW-0812">Transmembrane</keyword>
<organism evidence="3 4">
    <name type="scientific">Paramecium primaurelia</name>
    <dbReference type="NCBI Taxonomy" id="5886"/>
    <lineage>
        <taxon>Eukaryota</taxon>
        <taxon>Sar</taxon>
        <taxon>Alveolata</taxon>
        <taxon>Ciliophora</taxon>
        <taxon>Intramacronucleata</taxon>
        <taxon>Oligohymenophorea</taxon>
        <taxon>Peniculida</taxon>
        <taxon>Parameciidae</taxon>
        <taxon>Paramecium</taxon>
    </lineage>
</organism>
<feature type="compositionally biased region" description="Basic and acidic residues" evidence="1">
    <location>
        <begin position="25"/>
        <end position="45"/>
    </location>
</feature>
<reference evidence="3" key="1">
    <citation type="submission" date="2021-01" db="EMBL/GenBank/DDBJ databases">
        <authorList>
            <consortium name="Genoscope - CEA"/>
            <person name="William W."/>
        </authorList>
    </citation>
    <scope>NUCLEOTIDE SEQUENCE</scope>
</reference>
<feature type="transmembrane region" description="Helical" evidence="2">
    <location>
        <begin position="418"/>
        <end position="441"/>
    </location>
</feature>
<sequence length="489" mass="57205">MSFVTKIKNQAQEKYNQIMKKKTEQYQEMNEENKEQEIKQQENKSDNANVIDDQPKNDDSAPNKPEDKPKQGTISYIKSNLTAAGDYLTNKVNEAQKTVTLQLQKVDSSVKQTILKQKQSFNKWIALKIDQRISRSLKQMETKISLSVQKAVPSQCCFEFVNDAVLSLWTDASNLIRFELRVSIDEPTITLSKRPDKIKWLKPWYLLRNWILYSLYPFDIEPGKQLRSPSFLFIKLLQVIPYYGIQVFTFLIIFLAIDKSEEYQVVNYILDYKNIQFFTAGILNALIGFFTYFYCATLRPAHDYINEKDQGLKLNYCFNHGPGADNHLILSQISYFTQVILIWCAFAVLHKTKSRADFINNEIKRQESKKRGGRLTGFMIYDLICFLGTCSLTGYIYYNYYYKKDDTFYMLPYVGNLIYFSHLMYGFLSLPFVIFVVPFFVRMFTSAIPTAYDQYGNVVPCINQMKLNYEELPLEQQDEIDIEEALQNQ</sequence>
<feature type="transmembrane region" description="Helical" evidence="2">
    <location>
        <begin position="240"/>
        <end position="257"/>
    </location>
</feature>
<keyword evidence="2" id="KW-0472">Membrane</keyword>